<dbReference type="AlphaFoldDB" id="F4S1M1"/>
<dbReference type="RefSeq" id="XP_007415251.1">
    <property type="nucleotide sequence ID" value="XM_007415189.1"/>
</dbReference>
<protein>
    <submittedName>
        <fullName evidence="3">Uncharacterized protein</fullName>
    </submittedName>
</protein>
<feature type="compositionally biased region" description="Basic and acidic residues" evidence="2">
    <location>
        <begin position="8"/>
        <end position="20"/>
    </location>
</feature>
<sequence>MLNVSRGHPHEAGNGRSEFARRYHANTGPKSKLDAVSMLGYIPLHADATCVLEEVARQEKNDMASCDCSNCRPEEAEALWLAQPALTRDNFDSALQMGESELLTLVGDLPDPPAPPVSELRIIAQVCGPDDPIENSPLLEKLVTHLERSFNAFFYRVFTEPSDLGPPDYFGRDMAWNVANNIDIISKPTDLAIILASETLTGQFDVLFVAFCEWKNTYPTISAFEEAAERRLAFNRSNTSNKIPQSCEGAELSKLRDDASKLAIKIAREKDESEAARAKALAKAQREKDKTAVALAKDFAKAQREKAKVEAALAKGLAKTQREQLKAEAALAKEVANAQREKEKAEAALAKDLAKAQREKEKVEAALDKAVAKAQQQALKKAPGTISKRVAEEVLEGGPTKQKVYIFTLACTVLRY</sequence>
<feature type="coiled-coil region" evidence="1">
    <location>
        <begin position="252"/>
        <end position="290"/>
    </location>
</feature>
<evidence type="ECO:0000313" key="3">
    <source>
        <dbReference type="EMBL" id="EGG01401.1"/>
    </source>
</evidence>
<accession>F4S1M1</accession>
<evidence type="ECO:0000313" key="4">
    <source>
        <dbReference type="Proteomes" id="UP000001072"/>
    </source>
</evidence>
<keyword evidence="1" id="KW-0175">Coiled coil</keyword>
<proteinExistence type="predicted"/>
<keyword evidence="4" id="KW-1185">Reference proteome</keyword>
<dbReference type="HOGENOM" id="CLU_694601_0_0_1"/>
<dbReference type="GeneID" id="18924244"/>
<dbReference type="EMBL" id="GL883138">
    <property type="protein sequence ID" value="EGG01401.1"/>
    <property type="molecule type" value="Genomic_DNA"/>
</dbReference>
<dbReference type="KEGG" id="mlr:MELLADRAFT_110974"/>
<evidence type="ECO:0000256" key="2">
    <source>
        <dbReference type="SAM" id="MobiDB-lite"/>
    </source>
</evidence>
<dbReference type="Proteomes" id="UP000001072">
    <property type="component" value="Unassembled WGS sequence"/>
</dbReference>
<organism evidence="4">
    <name type="scientific">Melampsora larici-populina (strain 98AG31 / pathotype 3-4-7)</name>
    <name type="common">Poplar leaf rust fungus</name>
    <dbReference type="NCBI Taxonomy" id="747676"/>
    <lineage>
        <taxon>Eukaryota</taxon>
        <taxon>Fungi</taxon>
        <taxon>Dikarya</taxon>
        <taxon>Basidiomycota</taxon>
        <taxon>Pucciniomycotina</taxon>
        <taxon>Pucciniomycetes</taxon>
        <taxon>Pucciniales</taxon>
        <taxon>Melampsoraceae</taxon>
        <taxon>Melampsora</taxon>
    </lineage>
</organism>
<evidence type="ECO:0000256" key="1">
    <source>
        <dbReference type="SAM" id="Coils"/>
    </source>
</evidence>
<name>F4S1M1_MELLP</name>
<feature type="coiled-coil region" evidence="1">
    <location>
        <begin position="322"/>
        <end position="373"/>
    </location>
</feature>
<dbReference type="VEuPathDB" id="FungiDB:MELLADRAFT_110974"/>
<dbReference type="InParanoid" id="F4S1M1"/>
<gene>
    <name evidence="3" type="ORF">MELLADRAFT_110974</name>
</gene>
<feature type="region of interest" description="Disordered" evidence="2">
    <location>
        <begin position="1"/>
        <end position="20"/>
    </location>
</feature>
<reference evidence="4" key="1">
    <citation type="journal article" date="2011" name="Proc. Natl. Acad. Sci. U.S.A.">
        <title>Obligate biotrophy features unraveled by the genomic analysis of rust fungi.</title>
        <authorList>
            <person name="Duplessis S."/>
            <person name="Cuomo C.A."/>
            <person name="Lin Y.-C."/>
            <person name="Aerts A."/>
            <person name="Tisserant E."/>
            <person name="Veneault-Fourrey C."/>
            <person name="Joly D.L."/>
            <person name="Hacquard S."/>
            <person name="Amselem J."/>
            <person name="Cantarel B.L."/>
            <person name="Chiu R."/>
            <person name="Coutinho P.M."/>
            <person name="Feau N."/>
            <person name="Field M."/>
            <person name="Frey P."/>
            <person name="Gelhaye E."/>
            <person name="Goldberg J."/>
            <person name="Grabherr M.G."/>
            <person name="Kodira C.D."/>
            <person name="Kohler A."/>
            <person name="Kuees U."/>
            <person name="Lindquist E.A."/>
            <person name="Lucas S.M."/>
            <person name="Mago R."/>
            <person name="Mauceli E."/>
            <person name="Morin E."/>
            <person name="Murat C."/>
            <person name="Pangilinan J.L."/>
            <person name="Park R."/>
            <person name="Pearson M."/>
            <person name="Quesneville H."/>
            <person name="Rouhier N."/>
            <person name="Sakthikumar S."/>
            <person name="Salamov A.A."/>
            <person name="Schmutz J."/>
            <person name="Selles B."/>
            <person name="Shapiro H."/>
            <person name="Tanguay P."/>
            <person name="Tuskan G.A."/>
            <person name="Henrissat B."/>
            <person name="Van de Peer Y."/>
            <person name="Rouze P."/>
            <person name="Ellis J.G."/>
            <person name="Dodds P.N."/>
            <person name="Schein J.E."/>
            <person name="Zhong S."/>
            <person name="Hamelin R.C."/>
            <person name="Grigoriev I.V."/>
            <person name="Szabo L.J."/>
            <person name="Martin F."/>
        </authorList>
    </citation>
    <scope>NUCLEOTIDE SEQUENCE [LARGE SCALE GENOMIC DNA]</scope>
    <source>
        <strain evidence="4">98AG31 / pathotype 3-4-7</strain>
    </source>
</reference>